<organism evidence="1 2">
    <name type="scientific">Planosporangium thailandense</name>
    <dbReference type="NCBI Taxonomy" id="765197"/>
    <lineage>
        <taxon>Bacteria</taxon>
        <taxon>Bacillati</taxon>
        <taxon>Actinomycetota</taxon>
        <taxon>Actinomycetes</taxon>
        <taxon>Micromonosporales</taxon>
        <taxon>Micromonosporaceae</taxon>
        <taxon>Planosporangium</taxon>
    </lineage>
</organism>
<dbReference type="InterPro" id="IPR025671">
    <property type="entry name" value="HXXEE"/>
</dbReference>
<sequence>MAATWGLFLAWAVHDAEELLTMGGWVDRARPRLNARFPRVPDRVWDRLRVNPAQARFAVGAMGAIVAAAAARGARTGGRSRFYQATLAGFGLHSVTHIAQAATLRGYTPGAATAPLVVAPFSVWAWRQLGRAGVRGPARTAAVSAAALLPVATVACHALARTLAPKR</sequence>
<comment type="caution">
    <text evidence="1">The sequence shown here is derived from an EMBL/GenBank/DDBJ whole genome shotgun (WGS) entry which is preliminary data.</text>
</comment>
<dbReference type="Proteomes" id="UP000722989">
    <property type="component" value="Unassembled WGS sequence"/>
</dbReference>
<proteinExistence type="predicted"/>
<accession>A0ABX0Y576</accession>
<evidence type="ECO:0000313" key="1">
    <source>
        <dbReference type="EMBL" id="NJC72489.1"/>
    </source>
</evidence>
<dbReference type="EMBL" id="JAATVY010000019">
    <property type="protein sequence ID" value="NJC72489.1"/>
    <property type="molecule type" value="Genomic_DNA"/>
</dbReference>
<name>A0ABX0Y576_9ACTN</name>
<evidence type="ECO:0000313" key="2">
    <source>
        <dbReference type="Proteomes" id="UP000722989"/>
    </source>
</evidence>
<dbReference type="Pfam" id="PF13787">
    <property type="entry name" value="HXXEE"/>
    <property type="match status" value="1"/>
</dbReference>
<reference evidence="1 2" key="1">
    <citation type="submission" date="2020-03" db="EMBL/GenBank/DDBJ databases">
        <title>WGS of the type strain of Planosporangium spp.</title>
        <authorList>
            <person name="Thawai C."/>
        </authorList>
    </citation>
    <scope>NUCLEOTIDE SEQUENCE [LARGE SCALE GENOMIC DNA]</scope>
    <source>
        <strain evidence="1 2">TBRC 5610</strain>
    </source>
</reference>
<dbReference type="RefSeq" id="WP_167927402.1">
    <property type="nucleotide sequence ID" value="NZ_JAATVY010000019.1"/>
</dbReference>
<protein>
    <submittedName>
        <fullName evidence="1">HXXEE domain-containing protein</fullName>
    </submittedName>
</protein>
<keyword evidence="2" id="KW-1185">Reference proteome</keyword>
<gene>
    <name evidence="1" type="ORF">HC031_22610</name>
</gene>